<comment type="caution">
    <text evidence="1">The sequence shown here is derived from an EMBL/GenBank/DDBJ whole genome shotgun (WGS) entry which is preliminary data.</text>
</comment>
<protein>
    <submittedName>
        <fullName evidence="1">Uncharacterized protein</fullName>
    </submittedName>
</protein>
<evidence type="ECO:0000313" key="1">
    <source>
        <dbReference type="EMBL" id="EFE48640.1"/>
    </source>
</evidence>
<accession>D4DU57</accession>
<reference evidence="1 2" key="1">
    <citation type="submission" date="2010-02" db="EMBL/GenBank/DDBJ databases">
        <authorList>
            <person name="Weinstock G."/>
            <person name="Sodergren E."/>
            <person name="Clifton S."/>
            <person name="Fulton L."/>
            <person name="Fulton B."/>
            <person name="Courtney L."/>
            <person name="Fronick C."/>
            <person name="Harrison M."/>
            <person name="Strong C."/>
            <person name="Farmer C."/>
            <person name="Delahaunty K."/>
            <person name="Markovic C."/>
            <person name="Hall O."/>
            <person name="Minx P."/>
            <person name="Tomlinson C."/>
            <person name="Mitreva M."/>
            <person name="Nelson J."/>
            <person name="Hou S."/>
            <person name="Wollam A."/>
            <person name="Pepin K.H."/>
            <person name="Johnson M."/>
            <person name="Bhonagiri V."/>
            <person name="Zhang X."/>
            <person name="Suruliraj S."/>
            <person name="Warren W."/>
            <person name="Chinwalla A."/>
            <person name="Mardis E.R."/>
            <person name="Wilson R.K."/>
        </authorList>
    </citation>
    <scope>NUCLEOTIDE SEQUENCE [LARGE SCALE GENOMIC DNA]</scope>
    <source>
        <strain evidence="1 2">ATCC 29315</strain>
    </source>
</reference>
<gene>
    <name evidence="1" type="ORF">NEIELOOT_02614</name>
</gene>
<proteinExistence type="predicted"/>
<dbReference type="Proteomes" id="UP000005536">
    <property type="component" value="Unassembled WGS sequence"/>
</dbReference>
<sequence length="59" mass="6826">MMAAVYFLFQFNTVCLSGKCSFCEAKISLSTITVKRPSENQYFGIVFRFYRFQTAFLCA</sequence>
<dbReference type="AlphaFoldDB" id="D4DU57"/>
<name>D4DU57_NEIEG</name>
<dbReference type="EMBL" id="ADBF01000253">
    <property type="protein sequence ID" value="EFE48640.1"/>
    <property type="molecule type" value="Genomic_DNA"/>
</dbReference>
<evidence type="ECO:0000313" key="2">
    <source>
        <dbReference type="Proteomes" id="UP000005536"/>
    </source>
</evidence>
<organism evidence="1 2">
    <name type="scientific">Neisseria elongata subsp. glycolytica ATCC 29315</name>
    <dbReference type="NCBI Taxonomy" id="546263"/>
    <lineage>
        <taxon>Bacteria</taxon>
        <taxon>Pseudomonadati</taxon>
        <taxon>Pseudomonadota</taxon>
        <taxon>Betaproteobacteria</taxon>
        <taxon>Neisseriales</taxon>
        <taxon>Neisseriaceae</taxon>
        <taxon>Neisseria</taxon>
    </lineage>
</organism>